<comment type="caution">
    <text evidence="9">Lacks conserved residue(s) required for the propagation of feature annotation.</text>
</comment>
<dbReference type="AlphaFoldDB" id="A0A2T7Q083"/>
<evidence type="ECO:0000256" key="2">
    <source>
        <dbReference type="ARBA" id="ARBA00010993"/>
    </source>
</evidence>
<keyword evidence="3 9" id="KW-0813">Transport</keyword>
<feature type="compositionally biased region" description="Basic residues" evidence="10">
    <location>
        <begin position="1097"/>
        <end position="1109"/>
    </location>
</feature>
<dbReference type="NCBIfam" id="TIGR00834">
    <property type="entry name" value="ae"/>
    <property type="match status" value="1"/>
</dbReference>
<feature type="domain" description="Bicarbonate transporter-like transmembrane" evidence="11">
    <location>
        <begin position="496"/>
        <end position="748"/>
    </location>
</feature>
<dbReference type="STRING" id="400727.A0A2T7Q083"/>
<evidence type="ECO:0000256" key="4">
    <source>
        <dbReference type="ARBA" id="ARBA00022475"/>
    </source>
</evidence>
<dbReference type="FunFam" id="1.10.287.570:FF:000001">
    <property type="entry name" value="Anion exchange protein"/>
    <property type="match status" value="1"/>
</dbReference>
<feature type="transmembrane region" description="Helical" evidence="9">
    <location>
        <begin position="715"/>
        <end position="737"/>
    </location>
</feature>
<evidence type="ECO:0000256" key="7">
    <source>
        <dbReference type="ARBA" id="ARBA00023065"/>
    </source>
</evidence>
<evidence type="ECO:0000256" key="8">
    <source>
        <dbReference type="ARBA" id="ARBA00023136"/>
    </source>
</evidence>
<feature type="transmembrane region" description="Helical" evidence="9">
    <location>
        <begin position="957"/>
        <end position="974"/>
    </location>
</feature>
<evidence type="ECO:0000313" key="13">
    <source>
        <dbReference type="EMBL" id="PVD39085.1"/>
    </source>
</evidence>
<evidence type="ECO:0000256" key="9">
    <source>
        <dbReference type="RuleBase" id="RU362035"/>
    </source>
</evidence>
<dbReference type="PANTHER" id="PTHR11453">
    <property type="entry name" value="ANION EXCHANGE PROTEIN"/>
    <property type="match status" value="1"/>
</dbReference>
<feature type="compositionally biased region" description="Low complexity" evidence="10">
    <location>
        <begin position="1082"/>
        <end position="1091"/>
    </location>
</feature>
<dbReference type="Gene3D" id="3.40.930.10">
    <property type="entry name" value="Mannitol-specific EII, Chain A"/>
    <property type="match status" value="1"/>
</dbReference>
<comment type="subcellular location">
    <subcellularLocation>
        <location evidence="1">Cell membrane</location>
        <topology evidence="1">Multi-pass membrane protein</topology>
    </subcellularLocation>
    <subcellularLocation>
        <location evidence="9">Membrane</location>
        <topology evidence="9">Multi-pass membrane protein</topology>
    </subcellularLocation>
</comment>
<dbReference type="InterPro" id="IPR013769">
    <property type="entry name" value="Band3_cytoplasmic_dom"/>
</dbReference>
<keyword evidence="14" id="KW-1185">Reference proteome</keyword>
<feature type="transmembrane region" description="Helical" evidence="9">
    <location>
        <begin position="520"/>
        <end position="542"/>
    </location>
</feature>
<dbReference type="GO" id="GO:0005886">
    <property type="term" value="C:plasma membrane"/>
    <property type="evidence" value="ECO:0007669"/>
    <property type="project" value="UniProtKB-SubCell"/>
</dbReference>
<dbReference type="PRINTS" id="PR01231">
    <property type="entry name" value="HCO3TRNSPORT"/>
</dbReference>
<accession>A0A2T7Q083</accession>
<comment type="similarity">
    <text evidence="2 9">Belongs to the anion exchanger (TC 2.A.31) family.</text>
</comment>
<evidence type="ECO:0000259" key="11">
    <source>
        <dbReference type="Pfam" id="PF00955"/>
    </source>
</evidence>
<sequence length="1185" mass="133928">MSRLTHHQIDGTMPVRDMGSFVSAPGPSDADIQDHRKQETVYIGLHLPRQQRHRRHRHHRHKKSKDDNRGLKDDLPLAVPPSQRVQFLLGEEEDEEHRTHDLFCEMAELFPSAEDPNIKEWKETARWIKFEEDVEEGGERWSKPHVATLSLHSLFELRCSLLQGTVMLDVDAVTLDQVIGLVLDSMIAANQLENSLRDNVWEILMMKHRHQNEKRVRHKDEGGSRIHLPFVRSLADIGKKYSEPKSLVAQGEDKMGAKSTPNMAGLTRTGSGCATDGNTLAPSASFANTGNALSEGMTESSSHRMQLYDLPEECRPPSCQFDVMLARTASEKRNMLKLPTFWFGEVDFLTYQIVAFVRLSKSTILGDLTEVPVPTRFVFILLGPVGNQNKFHEIGRSIATLMSDEIFHDVAYHAHNREDLLAGIDEFLDQVTVLPPGEWDPSIRIEPPKSVPSQEGRKLPSSTPPQPNGKPAIDDEAEDHTDPTLVRTGRFTVWWLREDIQRKLPWYLSDFKDALHIQCLATFIFLYFACLTPIITFGGLLGDATDNNMAALESIMSGAICGIIYSLFAGQPMTIMGSTGPVLVFETILHQFCKAREWNYLEMRLWIGIWTGVALLVMVAFDLSALVRFITRFTEESFAALISLIFIVEAFQKLLRISSDYPFRRHPEIPLNYNCSCDLINITLGANISASDITEQNCADFNGTLIGGGCDTPKYFADIFFFSVLLFIGTFTLAYSLKLFRNASFFPTITSWWAVPTPKLHVPDDFAPTNPSRVWFISPVGHNPWWTTIAAIIPACLATILIFMDQQITAVIVNRRENKLKKGGGYHLDLFIVAVLIIICSFLGLPWFVAATVLSINHVNSLKKESQCSAPGEQPKFLGVREQRVTGMAIFLFIGMSVMLTSVLRFIPMPVLFGVFLYMGVSSLRGMQLVDRISIWFMPAKYQPDYLYLRHVRTKRVHLFTIIQVLCLVVLWVIKTVKSISIAFPLMVLAMCFVRKGMDKIFDQRELKWLDDIMPEAHKRAKEDEQIKQEEQRRSLIEGSTSIPLAVGLNMEHITITADIDKVNISEEVSRTALWKSIVHNESSSNLNSNNEENRSSTKRRKPKKHNSKKSREALGEQGRASPAIQEVDETVEASSPSKKKTPVKFYIDEHEDDGEKENLIKAPEIVIDPPSDIQLNSPEQDSRV</sequence>
<evidence type="ECO:0000256" key="1">
    <source>
        <dbReference type="ARBA" id="ARBA00004651"/>
    </source>
</evidence>
<feature type="compositionally biased region" description="Basic and acidic residues" evidence="10">
    <location>
        <begin position="64"/>
        <end position="75"/>
    </location>
</feature>
<evidence type="ECO:0000256" key="6">
    <source>
        <dbReference type="ARBA" id="ARBA00022989"/>
    </source>
</evidence>
<dbReference type="Proteomes" id="UP000245119">
    <property type="component" value="Linkage Group LG1"/>
</dbReference>
<evidence type="ECO:0000259" key="12">
    <source>
        <dbReference type="Pfam" id="PF07565"/>
    </source>
</evidence>
<feature type="region of interest" description="Disordered" evidence="10">
    <location>
        <begin position="1"/>
        <end position="32"/>
    </location>
</feature>
<feature type="region of interest" description="Disordered" evidence="10">
    <location>
        <begin position="1082"/>
        <end position="1185"/>
    </location>
</feature>
<name>A0A2T7Q083_POMCA</name>
<dbReference type="Pfam" id="PF00955">
    <property type="entry name" value="HCO3_cotransp"/>
    <property type="match status" value="2"/>
</dbReference>
<dbReference type="Pfam" id="PF07565">
    <property type="entry name" value="Band_3_cyto"/>
    <property type="match status" value="1"/>
</dbReference>
<keyword evidence="8 9" id="KW-0472">Membrane</keyword>
<feature type="compositionally biased region" description="Basic residues" evidence="10">
    <location>
        <begin position="49"/>
        <end position="63"/>
    </location>
</feature>
<comment type="caution">
    <text evidence="13">The sequence shown here is derived from an EMBL/GenBank/DDBJ whole genome shotgun (WGS) entry which is preliminary data.</text>
</comment>
<feature type="transmembrane region" description="Helical" evidence="9">
    <location>
        <begin position="825"/>
        <end position="849"/>
    </location>
</feature>
<feature type="compositionally biased region" description="Polar residues" evidence="10">
    <location>
        <begin position="1174"/>
        <end position="1185"/>
    </location>
</feature>
<protein>
    <recommendedName>
        <fullName evidence="9">Anion exchange protein</fullName>
    </recommendedName>
</protein>
<reference evidence="13 14" key="1">
    <citation type="submission" date="2018-04" db="EMBL/GenBank/DDBJ databases">
        <title>The genome of golden apple snail Pomacea canaliculata provides insight into stress tolerance and invasive adaptation.</title>
        <authorList>
            <person name="Liu C."/>
            <person name="Liu B."/>
            <person name="Ren Y."/>
            <person name="Zhang Y."/>
            <person name="Wang H."/>
            <person name="Li S."/>
            <person name="Jiang F."/>
            <person name="Yin L."/>
            <person name="Zhang G."/>
            <person name="Qian W."/>
            <person name="Fan W."/>
        </authorList>
    </citation>
    <scope>NUCLEOTIDE SEQUENCE [LARGE SCALE GENOMIC DNA]</scope>
    <source>
        <strain evidence="13">SZHN2017</strain>
        <tissue evidence="13">Muscle</tissue>
    </source>
</reference>
<dbReference type="SUPFAM" id="SSF55804">
    <property type="entry name" value="Phoshotransferase/anion transport protein"/>
    <property type="match status" value="1"/>
</dbReference>
<feature type="transmembrane region" description="Helical" evidence="9">
    <location>
        <begin position="785"/>
        <end position="804"/>
    </location>
</feature>
<dbReference type="GO" id="GO:0051453">
    <property type="term" value="P:regulation of intracellular pH"/>
    <property type="evidence" value="ECO:0007669"/>
    <property type="project" value="TreeGrafter"/>
</dbReference>
<gene>
    <name evidence="13" type="ORF">C0Q70_01713</name>
</gene>
<organism evidence="13 14">
    <name type="scientific">Pomacea canaliculata</name>
    <name type="common">Golden apple snail</name>
    <dbReference type="NCBI Taxonomy" id="400727"/>
    <lineage>
        <taxon>Eukaryota</taxon>
        <taxon>Metazoa</taxon>
        <taxon>Spiralia</taxon>
        <taxon>Lophotrochozoa</taxon>
        <taxon>Mollusca</taxon>
        <taxon>Gastropoda</taxon>
        <taxon>Caenogastropoda</taxon>
        <taxon>Architaenioglossa</taxon>
        <taxon>Ampullarioidea</taxon>
        <taxon>Ampullariidae</taxon>
        <taxon>Pomacea</taxon>
    </lineage>
</organism>
<evidence type="ECO:0000256" key="3">
    <source>
        <dbReference type="ARBA" id="ARBA00022448"/>
    </source>
</evidence>
<feature type="domain" description="Bicarbonate transporter-like transmembrane" evidence="11">
    <location>
        <begin position="752"/>
        <end position="1015"/>
    </location>
</feature>
<keyword evidence="6 9" id="KW-1133">Transmembrane helix</keyword>
<dbReference type="GO" id="GO:0008510">
    <property type="term" value="F:sodium:bicarbonate symporter activity"/>
    <property type="evidence" value="ECO:0007669"/>
    <property type="project" value="TreeGrafter"/>
</dbReference>
<dbReference type="InterPro" id="IPR016152">
    <property type="entry name" value="PTrfase/Anion_transptr"/>
</dbReference>
<proteinExistence type="inferred from homology"/>
<dbReference type="EMBL" id="PZQS01000001">
    <property type="protein sequence ID" value="PVD39085.1"/>
    <property type="molecule type" value="Genomic_DNA"/>
</dbReference>
<feature type="region of interest" description="Disordered" evidence="10">
    <location>
        <begin position="439"/>
        <end position="481"/>
    </location>
</feature>
<feature type="transmembrane region" description="Helical" evidence="9">
    <location>
        <begin position="574"/>
        <end position="593"/>
    </location>
</feature>
<feature type="region of interest" description="Disordered" evidence="10">
    <location>
        <begin position="45"/>
        <end position="76"/>
    </location>
</feature>
<dbReference type="GO" id="GO:0008509">
    <property type="term" value="F:monoatomic anion transmembrane transporter activity"/>
    <property type="evidence" value="ECO:0007669"/>
    <property type="project" value="InterPro"/>
</dbReference>
<evidence type="ECO:0000256" key="5">
    <source>
        <dbReference type="ARBA" id="ARBA00022692"/>
    </source>
</evidence>
<dbReference type="InterPro" id="IPR011531">
    <property type="entry name" value="HCO3_transpt-like_TM_dom"/>
</dbReference>
<keyword evidence="7 9" id="KW-0406">Ion transport</keyword>
<feature type="domain" description="Band 3 cytoplasmic" evidence="12">
    <location>
        <begin position="100"/>
        <end position="441"/>
    </location>
</feature>
<evidence type="ECO:0000256" key="10">
    <source>
        <dbReference type="SAM" id="MobiDB-lite"/>
    </source>
</evidence>
<dbReference type="Gene3D" id="1.10.287.570">
    <property type="entry name" value="Helical hairpin bin"/>
    <property type="match status" value="1"/>
</dbReference>
<dbReference type="GO" id="GO:0005452">
    <property type="term" value="F:solute:inorganic anion antiporter activity"/>
    <property type="evidence" value="ECO:0007669"/>
    <property type="project" value="InterPro"/>
</dbReference>
<dbReference type="OrthoDB" id="1735926at2759"/>
<dbReference type="InterPro" id="IPR003020">
    <property type="entry name" value="HCO3_transpt_euk"/>
</dbReference>
<feature type="transmembrane region" description="Helical" evidence="9">
    <location>
        <begin position="888"/>
        <end position="918"/>
    </location>
</feature>
<feature type="transmembrane region" description="Helical" evidence="9">
    <location>
        <begin position="605"/>
        <end position="631"/>
    </location>
</feature>
<dbReference type="PANTHER" id="PTHR11453:SF36">
    <property type="entry name" value="ANION EXCHANGE PROTEIN"/>
    <property type="match status" value="1"/>
</dbReference>
<keyword evidence="5 9" id="KW-0812">Transmembrane</keyword>
<evidence type="ECO:0000313" key="14">
    <source>
        <dbReference type="Proteomes" id="UP000245119"/>
    </source>
</evidence>
<keyword evidence="4" id="KW-1003">Cell membrane</keyword>